<sequence length="55" mass="6219">MDAIANFSEMFCSTNGSTINAASRLFERSLKTWTKRIEKAYNNRDTITNSTKPEG</sequence>
<dbReference type="AlphaFoldDB" id="A0A248UCH2"/>
<organism evidence="1 2">
    <name type="scientific">Ochrobactrum quorumnocens</name>
    <dbReference type="NCBI Taxonomy" id="271865"/>
    <lineage>
        <taxon>Bacteria</taxon>
        <taxon>Pseudomonadati</taxon>
        <taxon>Pseudomonadota</taxon>
        <taxon>Alphaproteobacteria</taxon>
        <taxon>Hyphomicrobiales</taxon>
        <taxon>Brucellaceae</taxon>
        <taxon>Brucella/Ochrobactrum group</taxon>
        <taxon>Ochrobactrum</taxon>
    </lineage>
</organism>
<reference evidence="1 2" key="1">
    <citation type="submission" date="2017-07" db="EMBL/GenBank/DDBJ databases">
        <title>Phylogenetic study on the rhizospheric bacterium Ochrobactrum sp. A44.</title>
        <authorList>
            <person name="Krzyzanowska D.M."/>
            <person name="Ossowicki A."/>
            <person name="Rajewska M."/>
            <person name="Maciag T."/>
            <person name="Kaczynski Z."/>
            <person name="Czerwicka M."/>
            <person name="Jafra S."/>
        </authorList>
    </citation>
    <scope>NUCLEOTIDE SEQUENCE [LARGE SCALE GENOMIC DNA]</scope>
    <source>
        <strain evidence="1 2">A44</strain>
    </source>
</reference>
<proteinExistence type="predicted"/>
<protein>
    <submittedName>
        <fullName evidence="1">Uncharacterized protein</fullName>
    </submittedName>
</protein>
<evidence type="ECO:0000313" key="2">
    <source>
        <dbReference type="Proteomes" id="UP000215256"/>
    </source>
</evidence>
<gene>
    <name evidence="1" type="ORF">CES85_5022</name>
</gene>
<evidence type="ECO:0000313" key="1">
    <source>
        <dbReference type="EMBL" id="ASV84230.1"/>
    </source>
</evidence>
<accession>A0A248UCH2</accession>
<dbReference type="Proteomes" id="UP000215256">
    <property type="component" value="Chromosome 2"/>
</dbReference>
<dbReference type="KEGG" id="och:CES85_5022"/>
<name>A0A248UCH2_9HYPH</name>
<dbReference type="EMBL" id="CP022603">
    <property type="protein sequence ID" value="ASV84230.1"/>
    <property type="molecule type" value="Genomic_DNA"/>
</dbReference>